<accession>A0A5A7QRM1</accession>
<comment type="caution">
    <text evidence="2">The sequence shown here is derived from an EMBL/GenBank/DDBJ whole genome shotgun (WGS) entry which is preliminary data.</text>
</comment>
<sequence>MAMPGISSSESVSYSDSSSSSSSSTSSSSSGESSASSCCLCWRSFSRILRLRSSRTSSSSSSMSMPSSRWVSSSAVDTISACRIRRWSSRTSSRFSALLCARRRSLGSSLRTTPASGPSCLGKAFSRPDVRMSPASSLSSAHSGAFPGHLSLIAITVSLTPAVTDMAAQINGKP</sequence>
<keyword evidence="3" id="KW-1185">Reference proteome</keyword>
<proteinExistence type="predicted"/>
<reference evidence="3" key="1">
    <citation type="journal article" date="2019" name="Curr. Biol.">
        <title>Genome Sequence of Striga asiatica Provides Insight into the Evolution of Plant Parasitism.</title>
        <authorList>
            <person name="Yoshida S."/>
            <person name="Kim S."/>
            <person name="Wafula E.K."/>
            <person name="Tanskanen J."/>
            <person name="Kim Y.M."/>
            <person name="Honaas L."/>
            <person name="Yang Z."/>
            <person name="Spallek T."/>
            <person name="Conn C.E."/>
            <person name="Ichihashi Y."/>
            <person name="Cheong K."/>
            <person name="Cui S."/>
            <person name="Der J.P."/>
            <person name="Gundlach H."/>
            <person name="Jiao Y."/>
            <person name="Hori C."/>
            <person name="Ishida J.K."/>
            <person name="Kasahara H."/>
            <person name="Kiba T."/>
            <person name="Kim M.S."/>
            <person name="Koo N."/>
            <person name="Laohavisit A."/>
            <person name="Lee Y.H."/>
            <person name="Lumba S."/>
            <person name="McCourt P."/>
            <person name="Mortimer J.C."/>
            <person name="Mutuku J.M."/>
            <person name="Nomura T."/>
            <person name="Sasaki-Sekimoto Y."/>
            <person name="Seto Y."/>
            <person name="Wang Y."/>
            <person name="Wakatake T."/>
            <person name="Sakakibara H."/>
            <person name="Demura T."/>
            <person name="Yamaguchi S."/>
            <person name="Yoneyama K."/>
            <person name="Manabe R.I."/>
            <person name="Nelson D.C."/>
            <person name="Schulman A.H."/>
            <person name="Timko M.P."/>
            <person name="dePamphilis C.W."/>
            <person name="Choi D."/>
            <person name="Shirasu K."/>
        </authorList>
    </citation>
    <scope>NUCLEOTIDE SEQUENCE [LARGE SCALE GENOMIC DNA]</scope>
    <source>
        <strain evidence="3">cv. UVA1</strain>
    </source>
</reference>
<organism evidence="2 3">
    <name type="scientific">Striga asiatica</name>
    <name type="common">Asiatic witchweed</name>
    <name type="synonym">Buchnera asiatica</name>
    <dbReference type="NCBI Taxonomy" id="4170"/>
    <lineage>
        <taxon>Eukaryota</taxon>
        <taxon>Viridiplantae</taxon>
        <taxon>Streptophyta</taxon>
        <taxon>Embryophyta</taxon>
        <taxon>Tracheophyta</taxon>
        <taxon>Spermatophyta</taxon>
        <taxon>Magnoliopsida</taxon>
        <taxon>eudicotyledons</taxon>
        <taxon>Gunneridae</taxon>
        <taxon>Pentapetalae</taxon>
        <taxon>asterids</taxon>
        <taxon>lamiids</taxon>
        <taxon>Lamiales</taxon>
        <taxon>Orobanchaceae</taxon>
        <taxon>Buchnereae</taxon>
        <taxon>Striga</taxon>
    </lineage>
</organism>
<feature type="compositionally biased region" description="Low complexity" evidence="1">
    <location>
        <begin position="7"/>
        <end position="36"/>
    </location>
</feature>
<gene>
    <name evidence="2" type="ORF">STAS_23618</name>
</gene>
<feature type="region of interest" description="Disordered" evidence="1">
    <location>
        <begin position="1"/>
        <end position="36"/>
    </location>
</feature>
<evidence type="ECO:0000313" key="2">
    <source>
        <dbReference type="EMBL" id="GER46571.1"/>
    </source>
</evidence>
<dbReference type="AlphaFoldDB" id="A0A5A7QRM1"/>
<dbReference type="EMBL" id="BKCP01007626">
    <property type="protein sequence ID" value="GER46571.1"/>
    <property type="molecule type" value="Genomic_DNA"/>
</dbReference>
<protein>
    <submittedName>
        <fullName evidence="2">Uncharacterized protein</fullName>
    </submittedName>
</protein>
<name>A0A5A7QRM1_STRAF</name>
<dbReference type="Proteomes" id="UP000325081">
    <property type="component" value="Unassembled WGS sequence"/>
</dbReference>
<evidence type="ECO:0000313" key="3">
    <source>
        <dbReference type="Proteomes" id="UP000325081"/>
    </source>
</evidence>
<evidence type="ECO:0000256" key="1">
    <source>
        <dbReference type="SAM" id="MobiDB-lite"/>
    </source>
</evidence>